<gene>
    <name evidence="1" type="ORF">TRP8649_01927</name>
</gene>
<sequence>MVEIKDIKDRESLVAWLNALPRETEEEQATARGIAVSITFRTAARALPYWWDYSLTSENARKLDLTALPVLRSLLISPVAAFVPTEDIRKASFLAAAFASDAARSASASRAASAAASAARASSDAASVAAFASSDAASAAAADAARAIAASATAAIWENIRIDAKAFWQAFQDETKSKQVFSLPLWQGDPPNEELWTKVQNTLRETGQEKDWAFWIDWYNRLLTGTALAPDHPMMVEIALLPNEIWQDEPAALKRINEIWQSHLSDGLSREEIHYDPERDNFASKAPDAEYPDRLEFAVQRLTEIRGLVEVSGNLGGALRGEMFLISNAVDQHKDNAAMVWNNARSALSLLQGNIASGGCPNDRQEPVVGLVETALVEVTSSLRHEPAVQKVIDAPVTEADAPDTQSQEVLNLAAYAVAEVMEPELAAETKEAAELMTQPGQSKAMRAWAATRVAGRIMGVWLAARYQNLKSARDETVEWVEQSNKAVGGVASIAAKSAVAGAAVTGVLYSDKIAAAVQAILKLAF</sequence>
<name>A0A238JCD3_9RHOB</name>
<keyword evidence="2" id="KW-1185">Reference proteome</keyword>
<dbReference type="RefSeq" id="WP_166652635.1">
    <property type="nucleotide sequence ID" value="NZ_FXXP01000001.1"/>
</dbReference>
<accession>A0A238JCD3</accession>
<evidence type="ECO:0000313" key="1">
    <source>
        <dbReference type="EMBL" id="SMX27817.1"/>
    </source>
</evidence>
<evidence type="ECO:0000313" key="2">
    <source>
        <dbReference type="Proteomes" id="UP000225972"/>
    </source>
</evidence>
<dbReference type="Proteomes" id="UP000225972">
    <property type="component" value="Unassembled WGS sequence"/>
</dbReference>
<reference evidence="2" key="1">
    <citation type="submission" date="2017-05" db="EMBL/GenBank/DDBJ databases">
        <authorList>
            <person name="Rodrigo-Torres L."/>
            <person name="Arahal R. D."/>
            <person name="Lucena T."/>
        </authorList>
    </citation>
    <scope>NUCLEOTIDE SEQUENCE [LARGE SCALE GENOMIC DNA]</scope>
    <source>
        <strain evidence="2">CECT 8649</strain>
    </source>
</reference>
<dbReference type="EMBL" id="FXXP01000001">
    <property type="protein sequence ID" value="SMX27817.1"/>
    <property type="molecule type" value="Genomic_DNA"/>
</dbReference>
<organism evidence="1 2">
    <name type="scientific">Pelagimonas phthalicica</name>
    <dbReference type="NCBI Taxonomy" id="1037362"/>
    <lineage>
        <taxon>Bacteria</taxon>
        <taxon>Pseudomonadati</taxon>
        <taxon>Pseudomonadota</taxon>
        <taxon>Alphaproteobacteria</taxon>
        <taxon>Rhodobacterales</taxon>
        <taxon>Roseobacteraceae</taxon>
        <taxon>Pelagimonas</taxon>
    </lineage>
</organism>
<dbReference type="AlphaFoldDB" id="A0A238JCD3"/>
<protein>
    <submittedName>
        <fullName evidence="1">Uncharacterized protein</fullName>
    </submittedName>
</protein>
<proteinExistence type="predicted"/>